<proteinExistence type="predicted"/>
<reference evidence="2" key="1">
    <citation type="submission" date="2016-10" db="EMBL/GenBank/DDBJ databases">
        <title>Sequence of Gallionella enrichment culture.</title>
        <authorList>
            <person name="Poehlein A."/>
            <person name="Muehling M."/>
            <person name="Daniel R."/>
        </authorList>
    </citation>
    <scope>NUCLEOTIDE SEQUENCE</scope>
</reference>
<gene>
    <name evidence="2" type="ORF">GALL_440710</name>
</gene>
<dbReference type="InterPro" id="IPR012038">
    <property type="entry name" value="UCP009471"/>
</dbReference>
<protein>
    <recommendedName>
        <fullName evidence="1">DUF1214 domain-containing protein</fullName>
    </recommendedName>
</protein>
<dbReference type="PANTHER" id="PTHR36509">
    <property type="entry name" value="BLL3101 PROTEIN"/>
    <property type="match status" value="1"/>
</dbReference>
<dbReference type="Gene3D" id="2.60.120.600">
    <property type="entry name" value="Domain of unknown function DUF1214, C-terminal domain"/>
    <property type="match status" value="1"/>
</dbReference>
<name>A0A1J5Q9W8_9ZZZZ</name>
<evidence type="ECO:0000313" key="2">
    <source>
        <dbReference type="EMBL" id="OIQ74283.1"/>
    </source>
</evidence>
<accession>A0A1J5Q9W8</accession>
<dbReference type="Pfam" id="PF06742">
    <property type="entry name" value="DUF1214"/>
    <property type="match status" value="1"/>
</dbReference>
<dbReference type="InterPro" id="IPR010621">
    <property type="entry name" value="DUF1214"/>
</dbReference>
<feature type="domain" description="DUF1214" evidence="1">
    <location>
        <begin position="72"/>
        <end position="169"/>
    </location>
</feature>
<dbReference type="PIRSF" id="PIRSF009471">
    <property type="entry name" value="UCP009471"/>
    <property type="match status" value="1"/>
</dbReference>
<dbReference type="SUPFAM" id="SSF160935">
    <property type="entry name" value="VPA0735-like"/>
    <property type="match status" value="1"/>
</dbReference>
<dbReference type="EMBL" id="MLJW01002561">
    <property type="protein sequence ID" value="OIQ74283.1"/>
    <property type="molecule type" value="Genomic_DNA"/>
</dbReference>
<evidence type="ECO:0000259" key="1">
    <source>
        <dbReference type="Pfam" id="PF06742"/>
    </source>
</evidence>
<dbReference type="AlphaFoldDB" id="A0A1J5Q9W8"/>
<comment type="caution">
    <text evidence="2">The sequence shown here is derived from an EMBL/GenBank/DDBJ whole genome shotgun (WGS) entry which is preliminary data.</text>
</comment>
<sequence length="192" mass="20342">MRLIFITLLALMLATVVGLGATWMTATRGTDLGTLTIGAWTARPKTGTADVDPYSRASIARSGELPVGTGDGVAFSATADDRNRPLDGRCDVVVSGVTPAARFCTLTLYDSKGRLVANSLQRYGFTSEEIIRGSDGAFEVRVASRSRAGNWLPTGGIERYALVLRLYDTPVGVATRTQRDAPMPSIATVGCP</sequence>
<organism evidence="2">
    <name type="scientific">mine drainage metagenome</name>
    <dbReference type="NCBI Taxonomy" id="410659"/>
    <lineage>
        <taxon>unclassified sequences</taxon>
        <taxon>metagenomes</taxon>
        <taxon>ecological metagenomes</taxon>
    </lineage>
</organism>
<dbReference type="InterPro" id="IPR037049">
    <property type="entry name" value="DUF1214_C_sf"/>
</dbReference>
<dbReference type="PANTHER" id="PTHR36509:SF2">
    <property type="entry name" value="BLL3101 PROTEIN"/>
    <property type="match status" value="1"/>
</dbReference>